<comment type="caution">
    <text evidence="10">The sequence shown here is derived from an EMBL/GenBank/DDBJ whole genome shotgun (WGS) entry which is preliminary data.</text>
</comment>
<organism evidence="10 11">
    <name type="scientific">Trifolium pratense</name>
    <name type="common">Red clover</name>
    <dbReference type="NCBI Taxonomy" id="57577"/>
    <lineage>
        <taxon>Eukaryota</taxon>
        <taxon>Viridiplantae</taxon>
        <taxon>Streptophyta</taxon>
        <taxon>Embryophyta</taxon>
        <taxon>Tracheophyta</taxon>
        <taxon>Spermatophyta</taxon>
        <taxon>Magnoliopsida</taxon>
        <taxon>eudicotyledons</taxon>
        <taxon>Gunneridae</taxon>
        <taxon>Pentapetalae</taxon>
        <taxon>rosids</taxon>
        <taxon>fabids</taxon>
        <taxon>Fabales</taxon>
        <taxon>Fabaceae</taxon>
        <taxon>Papilionoideae</taxon>
        <taxon>50 kb inversion clade</taxon>
        <taxon>NPAAA clade</taxon>
        <taxon>Hologalegina</taxon>
        <taxon>IRL clade</taxon>
        <taxon>Trifolieae</taxon>
        <taxon>Trifolium</taxon>
    </lineage>
</organism>
<dbReference type="PANTHER" id="PTHR48005:SF70">
    <property type="entry name" value="MDIS1-INTERACTING RECEPTOR LIKE KINASE 2-LIKE"/>
    <property type="match status" value="1"/>
</dbReference>
<protein>
    <recommendedName>
        <fullName evidence="1">non-specific serine/threonine protein kinase</fullName>
        <ecNumber evidence="1">2.7.11.1</ecNumber>
    </recommendedName>
</protein>
<evidence type="ECO:0000256" key="1">
    <source>
        <dbReference type="ARBA" id="ARBA00012513"/>
    </source>
</evidence>
<gene>
    <name evidence="10" type="ORF">L195_g016813</name>
</gene>
<dbReference type="PROSITE" id="PS50011">
    <property type="entry name" value="PROTEIN_KINASE_DOM"/>
    <property type="match status" value="1"/>
</dbReference>
<comment type="catalytic activity">
    <reaction evidence="7">
        <text>L-threonyl-[protein] + ATP = O-phospho-L-threonyl-[protein] + ADP + H(+)</text>
        <dbReference type="Rhea" id="RHEA:46608"/>
        <dbReference type="Rhea" id="RHEA-COMP:11060"/>
        <dbReference type="Rhea" id="RHEA-COMP:11605"/>
        <dbReference type="ChEBI" id="CHEBI:15378"/>
        <dbReference type="ChEBI" id="CHEBI:30013"/>
        <dbReference type="ChEBI" id="CHEBI:30616"/>
        <dbReference type="ChEBI" id="CHEBI:61977"/>
        <dbReference type="ChEBI" id="CHEBI:456216"/>
        <dbReference type="EC" id="2.7.11.1"/>
    </reaction>
</comment>
<comment type="catalytic activity">
    <reaction evidence="8">
        <text>L-seryl-[protein] + ATP = O-phospho-L-seryl-[protein] + ADP + H(+)</text>
        <dbReference type="Rhea" id="RHEA:17989"/>
        <dbReference type="Rhea" id="RHEA-COMP:9863"/>
        <dbReference type="Rhea" id="RHEA-COMP:11604"/>
        <dbReference type="ChEBI" id="CHEBI:15378"/>
        <dbReference type="ChEBI" id="CHEBI:29999"/>
        <dbReference type="ChEBI" id="CHEBI:30616"/>
        <dbReference type="ChEBI" id="CHEBI:83421"/>
        <dbReference type="ChEBI" id="CHEBI:456216"/>
        <dbReference type="EC" id="2.7.11.1"/>
    </reaction>
</comment>
<dbReference type="FunFam" id="1.10.510.10:FF:000445">
    <property type="entry name" value="MDIS1-interacting receptor like kinase 2"/>
    <property type="match status" value="1"/>
</dbReference>
<dbReference type="InterPro" id="IPR011009">
    <property type="entry name" value="Kinase-like_dom_sf"/>
</dbReference>
<evidence type="ECO:0000256" key="7">
    <source>
        <dbReference type="ARBA" id="ARBA00047899"/>
    </source>
</evidence>
<dbReference type="Gene3D" id="1.10.510.10">
    <property type="entry name" value="Transferase(Phosphotransferase) domain 1"/>
    <property type="match status" value="1"/>
</dbReference>
<proteinExistence type="predicted"/>
<dbReference type="Pfam" id="PF00069">
    <property type="entry name" value="Pkinase"/>
    <property type="match status" value="1"/>
</dbReference>
<dbReference type="GO" id="GO:0005524">
    <property type="term" value="F:ATP binding"/>
    <property type="evidence" value="ECO:0007669"/>
    <property type="project" value="UniProtKB-KW"/>
</dbReference>
<feature type="non-terminal residue" evidence="10">
    <location>
        <position position="1"/>
    </location>
</feature>
<dbReference type="EC" id="2.7.11.1" evidence="1"/>
<evidence type="ECO:0000313" key="11">
    <source>
        <dbReference type="Proteomes" id="UP000236291"/>
    </source>
</evidence>
<dbReference type="InterPro" id="IPR051420">
    <property type="entry name" value="Ser_Thr_Kinases_DiverseReg"/>
</dbReference>
<keyword evidence="4" id="KW-0547">Nucleotide-binding</keyword>
<keyword evidence="5 10" id="KW-0418">Kinase</keyword>
<dbReference type="AlphaFoldDB" id="A0A2K3MS47"/>
<evidence type="ECO:0000256" key="6">
    <source>
        <dbReference type="ARBA" id="ARBA00022840"/>
    </source>
</evidence>
<dbReference type="GO" id="GO:0004674">
    <property type="term" value="F:protein serine/threonine kinase activity"/>
    <property type="evidence" value="ECO:0007669"/>
    <property type="project" value="UniProtKB-KW"/>
</dbReference>
<dbReference type="SUPFAM" id="SSF56112">
    <property type="entry name" value="Protein kinase-like (PK-like)"/>
    <property type="match status" value="1"/>
</dbReference>
<feature type="domain" description="Protein kinase" evidence="9">
    <location>
        <begin position="1"/>
        <end position="183"/>
    </location>
</feature>
<accession>A0A2K3MS47</accession>
<keyword evidence="6" id="KW-0067">ATP-binding</keyword>
<dbReference type="SMART" id="SM00220">
    <property type="entry name" value="S_TKc"/>
    <property type="match status" value="1"/>
</dbReference>
<evidence type="ECO:0000259" key="9">
    <source>
        <dbReference type="PROSITE" id="PS50011"/>
    </source>
</evidence>
<keyword evidence="10" id="KW-0675">Receptor</keyword>
<reference evidence="10 11" key="2">
    <citation type="journal article" date="2017" name="Front. Plant Sci.">
        <title>Gene Classification and Mining of Molecular Markers Useful in Red Clover (Trifolium pratense) Breeding.</title>
        <authorList>
            <person name="Istvanek J."/>
            <person name="Dluhosova J."/>
            <person name="Dluhos P."/>
            <person name="Patkova L."/>
            <person name="Nedelnik J."/>
            <person name="Repkova J."/>
        </authorList>
    </citation>
    <scope>NUCLEOTIDE SEQUENCE [LARGE SCALE GENOMIC DNA]</scope>
    <source>
        <strain evidence="11">cv. Tatra</strain>
        <tissue evidence="10">Young leaves</tissue>
    </source>
</reference>
<evidence type="ECO:0000256" key="3">
    <source>
        <dbReference type="ARBA" id="ARBA00022679"/>
    </source>
</evidence>
<dbReference type="Proteomes" id="UP000236291">
    <property type="component" value="Unassembled WGS sequence"/>
</dbReference>
<evidence type="ECO:0000256" key="2">
    <source>
        <dbReference type="ARBA" id="ARBA00022527"/>
    </source>
</evidence>
<evidence type="ECO:0000313" key="10">
    <source>
        <dbReference type="EMBL" id="PNX93658.1"/>
    </source>
</evidence>
<sequence>ATAFDWKMRLNAIKDVANALCYMHHDCSPPIVHRDISSKNVILDLEYVAHVSDFGTSKFLNPNSSNWTSFAGTFGYAAPELAYTMEVNEKCDVYSFGVLTLEILFGKHPGDVVTSLWQQPSHSVMDLTHDTMLLIDKLDQRLPYPSNNVQELELVIRVAISCLTESPRSRPTMEQVCKQLVKS</sequence>
<keyword evidence="3" id="KW-0808">Transferase</keyword>
<dbReference type="PROSITE" id="PS00109">
    <property type="entry name" value="PROTEIN_KINASE_TYR"/>
    <property type="match status" value="1"/>
</dbReference>
<dbReference type="InterPro" id="IPR000719">
    <property type="entry name" value="Prot_kinase_dom"/>
</dbReference>
<evidence type="ECO:0000256" key="8">
    <source>
        <dbReference type="ARBA" id="ARBA00048679"/>
    </source>
</evidence>
<dbReference type="EMBL" id="ASHM01011709">
    <property type="protein sequence ID" value="PNX93658.1"/>
    <property type="molecule type" value="Genomic_DNA"/>
</dbReference>
<name>A0A2K3MS47_TRIPR</name>
<dbReference type="InterPro" id="IPR008266">
    <property type="entry name" value="Tyr_kinase_AS"/>
</dbReference>
<keyword evidence="2" id="KW-0723">Serine/threonine-protein kinase</keyword>
<evidence type="ECO:0000256" key="4">
    <source>
        <dbReference type="ARBA" id="ARBA00022741"/>
    </source>
</evidence>
<reference evidence="10 11" key="1">
    <citation type="journal article" date="2014" name="Am. J. Bot.">
        <title>Genome assembly and annotation for red clover (Trifolium pratense; Fabaceae).</title>
        <authorList>
            <person name="Istvanek J."/>
            <person name="Jaros M."/>
            <person name="Krenek A."/>
            <person name="Repkova J."/>
        </authorList>
    </citation>
    <scope>NUCLEOTIDE SEQUENCE [LARGE SCALE GENOMIC DNA]</scope>
    <source>
        <strain evidence="11">cv. Tatra</strain>
        <tissue evidence="10">Young leaves</tissue>
    </source>
</reference>
<evidence type="ECO:0000256" key="5">
    <source>
        <dbReference type="ARBA" id="ARBA00022777"/>
    </source>
</evidence>
<dbReference type="PANTHER" id="PTHR48005">
    <property type="entry name" value="LEUCINE RICH REPEAT KINASE 2"/>
    <property type="match status" value="1"/>
</dbReference>